<evidence type="ECO:0000256" key="4">
    <source>
        <dbReference type="ARBA" id="ARBA00047422"/>
    </source>
</evidence>
<accession>A0A1C3VS82</accession>
<dbReference type="EMBL" id="FMAF01000006">
    <property type="protein sequence ID" value="SCB30487.1"/>
    <property type="molecule type" value="Genomic_DNA"/>
</dbReference>
<dbReference type="InterPro" id="IPR029063">
    <property type="entry name" value="SAM-dependent_MTases_sf"/>
</dbReference>
<keyword evidence="3" id="KW-0680">Restriction system</keyword>
<dbReference type="SUPFAM" id="SSF53335">
    <property type="entry name" value="S-adenosyl-L-methionine-dependent methyltransferases"/>
    <property type="match status" value="1"/>
</dbReference>
<keyword evidence="1 6" id="KW-0489">Methyltransferase</keyword>
<dbReference type="GO" id="GO:0003886">
    <property type="term" value="F:DNA (cytosine-5-)-methyltransferase activity"/>
    <property type="evidence" value="ECO:0007669"/>
    <property type="project" value="UniProtKB-EC"/>
</dbReference>
<dbReference type="GO" id="GO:0009307">
    <property type="term" value="P:DNA restriction-modification system"/>
    <property type="evidence" value="ECO:0007669"/>
    <property type="project" value="UniProtKB-KW"/>
</dbReference>
<evidence type="ECO:0000256" key="5">
    <source>
        <dbReference type="SAM" id="MobiDB-lite"/>
    </source>
</evidence>
<dbReference type="GO" id="GO:0032259">
    <property type="term" value="P:methylation"/>
    <property type="evidence" value="ECO:0007669"/>
    <property type="project" value="UniProtKB-KW"/>
</dbReference>
<feature type="region of interest" description="Disordered" evidence="5">
    <location>
        <begin position="269"/>
        <end position="290"/>
    </location>
</feature>
<organism evidence="6 7">
    <name type="scientific">Rhizobium lusitanum</name>
    <dbReference type="NCBI Taxonomy" id="293958"/>
    <lineage>
        <taxon>Bacteria</taxon>
        <taxon>Pseudomonadati</taxon>
        <taxon>Pseudomonadota</taxon>
        <taxon>Alphaproteobacteria</taxon>
        <taxon>Hyphomicrobiales</taxon>
        <taxon>Rhizobiaceae</taxon>
        <taxon>Rhizobium/Agrobacterium group</taxon>
        <taxon>Rhizobium</taxon>
    </lineage>
</organism>
<sequence length="387" mass="41079">MWLYVPHLSTSSPSAPGGAGLDLGVELAIQSARTVCMVEREGFSCAQLVSAMEAGHLAPAAIWSDARTFNGRAWRGAVDGLIGGIPCQPHSLAGKRLGEEDDRDLWSTARRIIVQSGAWFVLIENVRGILSSGGAERVWRDLRRLGFQVEGGLFTAAEVGASHERERFFILAVSGVGLADPYGERLEGERADVGTIGRPYARRSARLRDGTALVDTESLGCREGRPEPEFRSGRPAVAISGGSVGNASGLIGADVIDRAGEARQRVVALDRTAGGNGHGRSAEGDLSRQRKDAAQTWVQPLFAPGPADLSSWSNTLASAPELEPAFRRVADGLASRLDIARVDRLRMLGNGVVPLQAAYALRTLVTRLAARGSSGAVELVRLMEIAA</sequence>
<dbReference type="OrthoDB" id="9813719at2"/>
<comment type="catalytic activity">
    <reaction evidence="4">
        <text>a 2'-deoxycytidine in DNA + S-adenosyl-L-methionine = a 5-methyl-2'-deoxycytidine in DNA + S-adenosyl-L-homocysteine + H(+)</text>
        <dbReference type="Rhea" id="RHEA:13681"/>
        <dbReference type="Rhea" id="RHEA-COMP:11369"/>
        <dbReference type="Rhea" id="RHEA-COMP:11370"/>
        <dbReference type="ChEBI" id="CHEBI:15378"/>
        <dbReference type="ChEBI" id="CHEBI:57856"/>
        <dbReference type="ChEBI" id="CHEBI:59789"/>
        <dbReference type="ChEBI" id="CHEBI:85452"/>
        <dbReference type="ChEBI" id="CHEBI:85454"/>
        <dbReference type="EC" id="2.1.1.37"/>
    </reaction>
</comment>
<dbReference type="AlphaFoldDB" id="A0A1C3VS82"/>
<dbReference type="Pfam" id="PF00145">
    <property type="entry name" value="DNA_methylase"/>
    <property type="match status" value="1"/>
</dbReference>
<name>A0A1C3VS82_9HYPH</name>
<dbReference type="Proteomes" id="UP000199205">
    <property type="component" value="Unassembled WGS sequence"/>
</dbReference>
<feature type="compositionally biased region" description="Basic and acidic residues" evidence="5">
    <location>
        <begin position="280"/>
        <end position="290"/>
    </location>
</feature>
<keyword evidence="2 6" id="KW-0808">Transferase</keyword>
<proteinExistence type="predicted"/>
<dbReference type="Gene3D" id="3.40.50.150">
    <property type="entry name" value="Vaccinia Virus protein VP39"/>
    <property type="match status" value="1"/>
</dbReference>
<protein>
    <submittedName>
        <fullName evidence="6">DNA (Cytosine-5)-methyltransferase 1</fullName>
    </submittedName>
</protein>
<dbReference type="InterPro" id="IPR001525">
    <property type="entry name" value="C5_MeTfrase"/>
</dbReference>
<evidence type="ECO:0000256" key="2">
    <source>
        <dbReference type="ARBA" id="ARBA00022679"/>
    </source>
</evidence>
<evidence type="ECO:0000256" key="1">
    <source>
        <dbReference type="ARBA" id="ARBA00022603"/>
    </source>
</evidence>
<evidence type="ECO:0000313" key="6">
    <source>
        <dbReference type="EMBL" id="SCB30487.1"/>
    </source>
</evidence>
<evidence type="ECO:0000256" key="3">
    <source>
        <dbReference type="ARBA" id="ARBA00022747"/>
    </source>
</evidence>
<reference evidence="6 7" key="1">
    <citation type="submission" date="2016-08" db="EMBL/GenBank/DDBJ databases">
        <authorList>
            <person name="Seilhamer J.J."/>
        </authorList>
    </citation>
    <scope>NUCLEOTIDE SEQUENCE [LARGE SCALE GENOMIC DNA]</scope>
    <source>
        <strain evidence="6 7">P1-7</strain>
    </source>
</reference>
<evidence type="ECO:0000313" key="7">
    <source>
        <dbReference type="Proteomes" id="UP000199205"/>
    </source>
</evidence>
<gene>
    <name evidence="6" type="ORF">GA0061101_106115</name>
</gene>